<reference evidence="2" key="1">
    <citation type="submission" date="2017-09" db="EMBL/GenBank/DDBJ databases">
        <title>Polyketide synthases of a Diaporthe helianthi virulent isolate.</title>
        <authorList>
            <person name="Baroncelli R."/>
        </authorList>
    </citation>
    <scope>NUCLEOTIDE SEQUENCE [LARGE SCALE GENOMIC DNA]</scope>
    <source>
        <strain evidence="2">7/96</strain>
    </source>
</reference>
<evidence type="ECO:0000313" key="2">
    <source>
        <dbReference type="EMBL" id="POS73725.1"/>
    </source>
</evidence>
<dbReference type="EMBL" id="MAVT02000745">
    <property type="protein sequence ID" value="POS73725.1"/>
    <property type="molecule type" value="Genomic_DNA"/>
</dbReference>
<dbReference type="InParanoid" id="A0A2P5HU19"/>
<proteinExistence type="predicted"/>
<evidence type="ECO:0000256" key="1">
    <source>
        <dbReference type="SAM" id="MobiDB-lite"/>
    </source>
</evidence>
<dbReference type="AlphaFoldDB" id="A0A2P5HU19"/>
<sequence>MSNTTESTETSKKSQLNEKQTKLLATMAQNTIGKVEYNWEKIAIDSGYKNVASAKSTYSRLCAQFNSGGGSSSSSSKISGEKSDGRIGGGPKTPTKITKHSGKVGSSSAKKPRVKKAATATSAGVDAGDDDEENGKKVQLKNEPMDRDEDEVDAMMSGAL</sequence>
<keyword evidence="3" id="KW-1185">Reference proteome</keyword>
<protein>
    <recommendedName>
        <fullName evidence="4">Myb-like domain-containing protein</fullName>
    </recommendedName>
</protein>
<evidence type="ECO:0008006" key="4">
    <source>
        <dbReference type="Google" id="ProtNLM"/>
    </source>
</evidence>
<feature type="region of interest" description="Disordered" evidence="1">
    <location>
        <begin position="64"/>
        <end position="160"/>
    </location>
</feature>
<dbReference type="OrthoDB" id="5403747at2759"/>
<dbReference type="STRING" id="158607.A0A2P5HU19"/>
<evidence type="ECO:0000313" key="3">
    <source>
        <dbReference type="Proteomes" id="UP000094444"/>
    </source>
</evidence>
<accession>A0A2P5HU19</accession>
<comment type="caution">
    <text evidence="2">The sequence shown here is derived from an EMBL/GenBank/DDBJ whole genome shotgun (WGS) entry which is preliminary data.</text>
</comment>
<name>A0A2P5HU19_DIAHE</name>
<gene>
    <name evidence="2" type="ORF">DHEL01_v207878</name>
</gene>
<dbReference type="Proteomes" id="UP000094444">
    <property type="component" value="Unassembled WGS sequence"/>
</dbReference>
<organism evidence="2 3">
    <name type="scientific">Diaporthe helianthi</name>
    <dbReference type="NCBI Taxonomy" id="158607"/>
    <lineage>
        <taxon>Eukaryota</taxon>
        <taxon>Fungi</taxon>
        <taxon>Dikarya</taxon>
        <taxon>Ascomycota</taxon>
        <taxon>Pezizomycotina</taxon>
        <taxon>Sordariomycetes</taxon>
        <taxon>Sordariomycetidae</taxon>
        <taxon>Diaporthales</taxon>
        <taxon>Diaporthaceae</taxon>
        <taxon>Diaporthe</taxon>
    </lineage>
</organism>